<evidence type="ECO:0000259" key="1">
    <source>
        <dbReference type="Pfam" id="PF01156"/>
    </source>
</evidence>
<dbReference type="InterPro" id="IPR036452">
    <property type="entry name" value="Ribo_hydro-like"/>
</dbReference>
<dbReference type="InterPro" id="IPR029010">
    <property type="entry name" value="ThuA-like"/>
</dbReference>
<dbReference type="Gene3D" id="3.90.245.10">
    <property type="entry name" value="Ribonucleoside hydrolase-like"/>
    <property type="match status" value="1"/>
</dbReference>
<dbReference type="InterPro" id="IPR001910">
    <property type="entry name" value="Inosine/uridine_hydrolase_dom"/>
</dbReference>
<dbReference type="PANTHER" id="PTHR43264">
    <property type="match status" value="1"/>
</dbReference>
<keyword evidence="3" id="KW-0378">Hydrolase</keyword>
<keyword evidence="4" id="KW-1185">Reference proteome</keyword>
<dbReference type="Pfam" id="PF01156">
    <property type="entry name" value="IU_nuc_hydro"/>
    <property type="match status" value="1"/>
</dbReference>
<dbReference type="Pfam" id="PF06283">
    <property type="entry name" value="ThuA"/>
    <property type="match status" value="1"/>
</dbReference>
<feature type="domain" description="Inosine/uridine-preferring nucleoside hydrolase" evidence="1">
    <location>
        <begin position="29"/>
        <end position="272"/>
    </location>
</feature>
<dbReference type="EMBL" id="JAKHSK010000002">
    <property type="protein sequence ID" value="MCL6217028.1"/>
    <property type="molecule type" value="Genomic_DNA"/>
</dbReference>
<proteinExistence type="predicted"/>
<dbReference type="AlphaFoldDB" id="A0A9X1ZST2"/>
<dbReference type="Proteomes" id="UP001139521">
    <property type="component" value="Unassembled WGS sequence"/>
</dbReference>
<reference evidence="3" key="1">
    <citation type="submission" date="2022-01" db="EMBL/GenBank/DDBJ databases">
        <title>Genome sequencing of Zunongwangia sp. M21534 genome.</title>
        <authorList>
            <person name="Chen Y."/>
            <person name="Dong C."/>
            <person name="Shao Z."/>
        </authorList>
    </citation>
    <scope>NUCLEOTIDE SEQUENCE</scope>
    <source>
        <strain evidence="3">MCCC M21534</strain>
    </source>
</reference>
<gene>
    <name evidence="3" type="ORF">L1967_01875</name>
</gene>
<accession>A0A9X1ZST2</accession>
<comment type="caution">
    <text evidence="3">The sequence shown here is derived from an EMBL/GenBank/DDBJ whole genome shotgun (WGS) entry which is preliminary data.</text>
</comment>
<organism evidence="3 4">
    <name type="scientific">Zunongwangia pacifica</name>
    <dbReference type="NCBI Taxonomy" id="2911062"/>
    <lineage>
        <taxon>Bacteria</taxon>
        <taxon>Pseudomonadati</taxon>
        <taxon>Bacteroidota</taxon>
        <taxon>Flavobacteriia</taxon>
        <taxon>Flavobacteriales</taxon>
        <taxon>Flavobacteriaceae</taxon>
        <taxon>Zunongwangia</taxon>
    </lineage>
</organism>
<sequence>MSRKIFLITILIMSISLLHAGQGMKPVPVIFDSDMGFDYDDVGALAVLHALSDNGEVEILATIASTKYEGVAAVMDVLNTYYNKPDIPIGVPKGDALLLKDRQGWSDTLISRYPHDIWENKGVRGAVELYRRILANQPNNSVTLITVGFLTNIAGLLRSSADRFSPLSGKELIDKKVLKMVSMAGKFPSGLEFNIEEDVASARYVFENWSRSLLFSGFEIGNEIKTGLSLVQNSRINNNPVKDVYRISIPQEKKDSTGRMSWDQTAVLAAVRGLEPYYKVKSGSIIIRDDGSNTWSPIGSQQHLIADRPVAEVQQIIDNLMMQQPLHDEKPLVVFVLGDHEYSGEVTMPIIAKELEKNYGIRTKVLTAFPDQNSEENIPGLEILEKADLVVFFLRWRRLPAEQIKYIENYLESGKPVMGLRTSTHAFNYPEGHELEKWNAFGELAFNSPPGWEKKGHTHYGHESTTEVSVIPEVKDHPILTGVEENFPAKSWLYTVLPDYPLKPSEWLLMGKPINPDDPEAINHPVAWTGINSYGGKFFMTTLGHPEDFSEISMQRLILNAVHWTLGKPVPKQMKTELNINVPYRGIEN</sequence>
<evidence type="ECO:0000313" key="3">
    <source>
        <dbReference type="EMBL" id="MCL6217028.1"/>
    </source>
</evidence>
<evidence type="ECO:0000259" key="2">
    <source>
        <dbReference type="Pfam" id="PF06283"/>
    </source>
</evidence>
<dbReference type="SUPFAM" id="SSF53590">
    <property type="entry name" value="Nucleoside hydrolase"/>
    <property type="match status" value="1"/>
</dbReference>
<dbReference type="SUPFAM" id="SSF52317">
    <property type="entry name" value="Class I glutamine amidotransferase-like"/>
    <property type="match status" value="1"/>
</dbReference>
<protein>
    <submittedName>
        <fullName evidence="3">Nucleoside hydrolase</fullName>
    </submittedName>
</protein>
<dbReference type="PANTHER" id="PTHR43264:SF1">
    <property type="entry name" value="INOSINE_URIDINE-PREFERRING NUCLEOSIDE HYDROLASE DOMAIN-CONTAINING PROTEIN"/>
    <property type="match status" value="1"/>
</dbReference>
<feature type="domain" description="ThuA-like" evidence="2">
    <location>
        <begin position="378"/>
        <end position="565"/>
    </location>
</feature>
<evidence type="ECO:0000313" key="4">
    <source>
        <dbReference type="Proteomes" id="UP001139521"/>
    </source>
</evidence>
<dbReference type="Gene3D" id="3.40.50.880">
    <property type="match status" value="1"/>
</dbReference>
<name>A0A9X1ZST2_9FLAO</name>
<dbReference type="RefSeq" id="WP_249600017.1">
    <property type="nucleotide sequence ID" value="NZ_JAKHSK010000002.1"/>
</dbReference>
<dbReference type="GO" id="GO:0016799">
    <property type="term" value="F:hydrolase activity, hydrolyzing N-glycosyl compounds"/>
    <property type="evidence" value="ECO:0007669"/>
    <property type="project" value="InterPro"/>
</dbReference>
<dbReference type="InterPro" id="IPR029062">
    <property type="entry name" value="Class_I_gatase-like"/>
</dbReference>